<dbReference type="KEGG" id="acin:CBP34_13190"/>
<dbReference type="AlphaFoldDB" id="A0A240U4S5"/>
<proteinExistence type="predicted"/>
<dbReference type="EMBL" id="CP021361">
    <property type="protein sequence ID" value="ART52417.1"/>
    <property type="molecule type" value="Genomic_DNA"/>
</dbReference>
<protein>
    <submittedName>
        <fullName evidence="1">Uncharacterized protein</fullName>
    </submittedName>
</protein>
<dbReference type="Proteomes" id="UP000194432">
    <property type="component" value="Chromosome 1"/>
</dbReference>
<gene>
    <name evidence="1" type="ORF">CBP34_13190</name>
</gene>
<evidence type="ECO:0000313" key="1">
    <source>
        <dbReference type="EMBL" id="ART52417.1"/>
    </source>
</evidence>
<organism evidence="1 2">
    <name type="scientific">Acidovorax carolinensis</name>
    <dbReference type="NCBI Taxonomy" id="553814"/>
    <lineage>
        <taxon>Bacteria</taxon>
        <taxon>Pseudomonadati</taxon>
        <taxon>Pseudomonadota</taxon>
        <taxon>Betaproteobacteria</taxon>
        <taxon>Burkholderiales</taxon>
        <taxon>Comamonadaceae</taxon>
        <taxon>Acidovorax</taxon>
    </lineage>
</organism>
<keyword evidence="2" id="KW-1185">Reference proteome</keyword>
<evidence type="ECO:0000313" key="2">
    <source>
        <dbReference type="Proteomes" id="UP000194432"/>
    </source>
</evidence>
<name>A0A240U4S5_9BURK</name>
<sequence>MLTATTRIPLDPKIADDMRRFLEAATMDTTLDPKTLGLGNRSVAEILGRLAQAYELNNGEIS</sequence>
<accession>A0A240U4S5</accession>
<reference evidence="1 2" key="1">
    <citation type="submission" date="2017-05" db="EMBL/GenBank/DDBJ databases">
        <title>Polyphasic characterization of four soil-derived phenanthrene-degrading Acidovorax strains and proposal of Acidovorax phenanthrenivorans sp. nov.</title>
        <authorList>
            <person name="Singleton D.R."/>
            <person name="Lee J."/>
            <person name="Dickey A.N."/>
            <person name="Stroud A."/>
            <person name="Scholl E.H."/>
            <person name="Wright F.A."/>
            <person name="Aitken M.D."/>
        </authorList>
    </citation>
    <scope>NUCLEOTIDE SEQUENCE [LARGE SCALE GENOMIC DNA]</scope>
    <source>
        <strain evidence="1">NA3</strain>
    </source>
</reference>